<dbReference type="Proteomes" id="UP000034682">
    <property type="component" value="Unassembled WGS sequence"/>
</dbReference>
<proteinExistence type="predicted"/>
<protein>
    <submittedName>
        <fullName evidence="1">Uncharacterized protein</fullName>
    </submittedName>
</protein>
<evidence type="ECO:0000313" key="2">
    <source>
        <dbReference type="Proteomes" id="UP000034682"/>
    </source>
</evidence>
<name>A0A0G1T6C4_9BACT</name>
<reference evidence="1 2" key="1">
    <citation type="journal article" date="2015" name="Nature">
        <title>rRNA introns, odd ribosomes, and small enigmatic genomes across a large radiation of phyla.</title>
        <authorList>
            <person name="Brown C.T."/>
            <person name="Hug L.A."/>
            <person name="Thomas B.C."/>
            <person name="Sharon I."/>
            <person name="Castelle C.J."/>
            <person name="Singh A."/>
            <person name="Wilkins M.J."/>
            <person name="Williams K.H."/>
            <person name="Banfield J.F."/>
        </authorList>
    </citation>
    <scope>NUCLEOTIDE SEQUENCE [LARGE SCALE GENOMIC DNA]</scope>
</reference>
<organism evidence="1 2">
    <name type="scientific">Candidatus Giovannonibacteria bacterium GW2011_GWB1_47_6b</name>
    <dbReference type="NCBI Taxonomy" id="1618655"/>
    <lineage>
        <taxon>Bacteria</taxon>
        <taxon>Candidatus Giovannoniibacteriota</taxon>
    </lineage>
</organism>
<accession>A0A0G1T6C4</accession>
<gene>
    <name evidence="1" type="ORF">UY02_C0003G0011</name>
</gene>
<evidence type="ECO:0000313" key="1">
    <source>
        <dbReference type="EMBL" id="KKU77346.1"/>
    </source>
</evidence>
<sequence>MSEVHLVPVVNPPEPLPCHLSWYNLCGSTADVFIVEGGQYVCKKHGVEFKRLAAIANPMKSSVEDIFRALVQMARNEKEA</sequence>
<dbReference type="AlphaFoldDB" id="A0A0G1T6C4"/>
<dbReference type="EMBL" id="LCOK01000003">
    <property type="protein sequence ID" value="KKU77346.1"/>
    <property type="molecule type" value="Genomic_DNA"/>
</dbReference>
<comment type="caution">
    <text evidence="1">The sequence shown here is derived from an EMBL/GenBank/DDBJ whole genome shotgun (WGS) entry which is preliminary data.</text>
</comment>